<organism evidence="1 2">
    <name type="scientific">Nonomuraea jabiensis</name>
    <dbReference type="NCBI Taxonomy" id="882448"/>
    <lineage>
        <taxon>Bacteria</taxon>
        <taxon>Bacillati</taxon>
        <taxon>Actinomycetota</taxon>
        <taxon>Actinomycetes</taxon>
        <taxon>Streptosporangiales</taxon>
        <taxon>Streptosporangiaceae</taxon>
        <taxon>Nonomuraea</taxon>
    </lineage>
</organism>
<dbReference type="EMBL" id="JACHMB010000001">
    <property type="protein sequence ID" value="MBB5775525.1"/>
    <property type="molecule type" value="Genomic_DNA"/>
</dbReference>
<dbReference type="Proteomes" id="UP000579153">
    <property type="component" value="Unassembled WGS sequence"/>
</dbReference>
<name>A0A7W9L9E7_9ACTN</name>
<reference evidence="1 2" key="1">
    <citation type="submission" date="2020-08" db="EMBL/GenBank/DDBJ databases">
        <title>Sequencing the genomes of 1000 actinobacteria strains.</title>
        <authorList>
            <person name="Klenk H.-P."/>
        </authorList>
    </citation>
    <scope>NUCLEOTIDE SEQUENCE [LARGE SCALE GENOMIC DNA]</scope>
    <source>
        <strain evidence="1 2">DSM 45507</strain>
    </source>
</reference>
<gene>
    <name evidence="1" type="ORF">HD596_002281</name>
</gene>
<protein>
    <submittedName>
        <fullName evidence="1">Uncharacterized protein</fullName>
    </submittedName>
</protein>
<keyword evidence="2" id="KW-1185">Reference proteome</keyword>
<proteinExistence type="predicted"/>
<comment type="caution">
    <text evidence="1">The sequence shown here is derived from an EMBL/GenBank/DDBJ whole genome shotgun (WGS) entry which is preliminary data.</text>
</comment>
<evidence type="ECO:0000313" key="1">
    <source>
        <dbReference type="EMBL" id="MBB5775525.1"/>
    </source>
</evidence>
<accession>A0A7W9L9E7</accession>
<dbReference type="AlphaFoldDB" id="A0A7W9L9E7"/>
<evidence type="ECO:0000313" key="2">
    <source>
        <dbReference type="Proteomes" id="UP000579153"/>
    </source>
</evidence>
<sequence length="194" mass="21161">MAGTQAFWIGAARGRDGAEPGSAQERYGEELRRWRHAFEAVDGEPAAGGVTLDPLHFALGAWEVATRPVAEHAYVRRHPRVLDATCHRPEEAPGLLAVVELAAPLSFPLPRGWSSWQRQEPTYVPPPYERPTALSTLELRVPLPVGRLPTPTHARAAGLPNLDDAQASLEALLAELNAVVNPFLHELEEADPAR</sequence>
<dbReference type="RefSeq" id="WP_185069198.1">
    <property type="nucleotide sequence ID" value="NZ_JACHMB010000001.1"/>
</dbReference>